<evidence type="ECO:0000256" key="7">
    <source>
        <dbReference type="ARBA" id="ARBA00047597"/>
    </source>
</evidence>
<dbReference type="EC" id="2.4.2.31" evidence="8"/>
<dbReference type="GO" id="GO:0003697">
    <property type="term" value="F:single-stranded DNA binding"/>
    <property type="evidence" value="ECO:0007669"/>
    <property type="project" value="TreeGrafter"/>
</dbReference>
<dbReference type="Proteomes" id="UP000682733">
    <property type="component" value="Unassembled WGS sequence"/>
</dbReference>
<gene>
    <name evidence="10" type="ORF">OVA965_LOCUS15259</name>
    <name evidence="11" type="ORF">TMI583_LOCUS15264</name>
</gene>
<dbReference type="SMART" id="SM00350">
    <property type="entry name" value="MCM"/>
    <property type="match status" value="1"/>
</dbReference>
<dbReference type="GO" id="GO:0042555">
    <property type="term" value="C:MCM complex"/>
    <property type="evidence" value="ECO:0007669"/>
    <property type="project" value="TreeGrafter"/>
</dbReference>
<evidence type="ECO:0000256" key="2">
    <source>
        <dbReference type="ARBA" id="ARBA00009558"/>
    </source>
</evidence>
<dbReference type="Proteomes" id="UP000677228">
    <property type="component" value="Unassembled WGS sequence"/>
</dbReference>
<keyword evidence="4 8" id="KW-0808">Transferase</keyword>
<dbReference type="GO" id="GO:0005634">
    <property type="term" value="C:nucleus"/>
    <property type="evidence" value="ECO:0007669"/>
    <property type="project" value="TreeGrafter"/>
</dbReference>
<evidence type="ECO:0000256" key="5">
    <source>
        <dbReference type="ARBA" id="ARBA00022695"/>
    </source>
</evidence>
<dbReference type="InterPro" id="IPR000768">
    <property type="entry name" value="ART"/>
</dbReference>
<dbReference type="Pfam" id="PF17855">
    <property type="entry name" value="MCM_lid"/>
    <property type="match status" value="1"/>
</dbReference>
<name>A0A8S2DUY5_9BILA</name>
<dbReference type="Pfam" id="PF01129">
    <property type="entry name" value="ART"/>
    <property type="match status" value="1"/>
</dbReference>
<keyword evidence="5" id="KW-0548">Nucleotidyltransferase</keyword>
<keyword evidence="3 8" id="KW-0328">Glycosyltransferase</keyword>
<accession>A0A8S2DUY5</accession>
<dbReference type="Gene3D" id="3.40.50.300">
    <property type="entry name" value="P-loop containing nucleotide triphosphate hydrolases"/>
    <property type="match status" value="1"/>
</dbReference>
<evidence type="ECO:0000256" key="6">
    <source>
        <dbReference type="ARBA" id="ARBA00022705"/>
    </source>
</evidence>
<feature type="domain" description="MCM AAA-lid" evidence="9">
    <location>
        <begin position="232"/>
        <end position="311"/>
    </location>
</feature>
<organism evidence="10 12">
    <name type="scientific">Didymodactylos carnosus</name>
    <dbReference type="NCBI Taxonomy" id="1234261"/>
    <lineage>
        <taxon>Eukaryota</taxon>
        <taxon>Metazoa</taxon>
        <taxon>Spiralia</taxon>
        <taxon>Gnathifera</taxon>
        <taxon>Rotifera</taxon>
        <taxon>Eurotatoria</taxon>
        <taxon>Bdelloidea</taxon>
        <taxon>Philodinida</taxon>
        <taxon>Philodinidae</taxon>
        <taxon>Didymodactylos</taxon>
    </lineage>
</organism>
<comment type="caution">
    <text evidence="10">The sequence shown here is derived from an EMBL/GenBank/DDBJ whole genome shotgun (WGS) entry which is preliminary data.</text>
</comment>
<keyword evidence="8" id="KW-0520">NAD</keyword>
<feature type="non-terminal residue" evidence="10">
    <location>
        <position position="1"/>
    </location>
</feature>
<sequence>MSTIEDTHLLKPITDVQLEPRKTLMPIGGYEAMPLLPIEIAVETLVDIIPDIQRKTYIAKLCAQDHTSTDSLTIDESTSIILFTMEWNPESLYSALNRGLRSEDRRALKIWFPYLKLFLTTVYKLSGIARHVWRGVTLDLNKDYMKNQTYIWCGFSSTTQSLDVLESEEYLGRAGTRTLFNIDYMNAKPIRNHSFYQSEDELILLSAFQFQVTGKLDSADGLHIIELKEDADLLRDYVAYARTFVGPQLTEASGKLLVSSYVEMRKVGSGKGQVSAYPRQLESLIRLSEAHAKIRLSDKVEELDVEEAKRL</sequence>
<dbReference type="AlphaFoldDB" id="A0A8S2DUY5"/>
<dbReference type="GO" id="GO:0000727">
    <property type="term" value="P:double-strand break repair via break-induced replication"/>
    <property type="evidence" value="ECO:0007669"/>
    <property type="project" value="TreeGrafter"/>
</dbReference>
<dbReference type="GO" id="GO:1902975">
    <property type="term" value="P:mitotic DNA replication initiation"/>
    <property type="evidence" value="ECO:0007669"/>
    <property type="project" value="TreeGrafter"/>
</dbReference>
<dbReference type="GO" id="GO:0106274">
    <property type="term" value="F:NAD+-protein-arginine ADP-ribosyltransferase activity"/>
    <property type="evidence" value="ECO:0007669"/>
    <property type="project" value="UniProtKB-EC"/>
</dbReference>
<keyword evidence="6" id="KW-0235">DNA replication</keyword>
<evidence type="ECO:0000256" key="1">
    <source>
        <dbReference type="ARBA" id="ARBA00008010"/>
    </source>
</evidence>
<dbReference type="PANTHER" id="PTHR11630">
    <property type="entry name" value="DNA REPLICATION LICENSING FACTOR MCM FAMILY MEMBER"/>
    <property type="match status" value="1"/>
</dbReference>
<comment type="catalytic activity">
    <reaction evidence="7 8">
        <text>L-arginyl-[protein] + NAD(+) = N(omega)-(ADP-D-ribosyl)-L-arginyl-[protein] + nicotinamide + H(+)</text>
        <dbReference type="Rhea" id="RHEA:19149"/>
        <dbReference type="Rhea" id="RHEA-COMP:10532"/>
        <dbReference type="Rhea" id="RHEA-COMP:15087"/>
        <dbReference type="ChEBI" id="CHEBI:15378"/>
        <dbReference type="ChEBI" id="CHEBI:17154"/>
        <dbReference type="ChEBI" id="CHEBI:29965"/>
        <dbReference type="ChEBI" id="CHEBI:57540"/>
        <dbReference type="ChEBI" id="CHEBI:142554"/>
        <dbReference type="EC" id="2.4.2.31"/>
    </reaction>
</comment>
<dbReference type="SUPFAM" id="SSF56399">
    <property type="entry name" value="ADP-ribosylation"/>
    <property type="match status" value="1"/>
</dbReference>
<evidence type="ECO:0000256" key="8">
    <source>
        <dbReference type="RuleBase" id="RU361228"/>
    </source>
</evidence>
<evidence type="ECO:0000259" key="9">
    <source>
        <dbReference type="Pfam" id="PF17855"/>
    </source>
</evidence>
<dbReference type="InterPro" id="IPR027417">
    <property type="entry name" value="P-loop_NTPase"/>
</dbReference>
<reference evidence="10" key="1">
    <citation type="submission" date="2021-02" db="EMBL/GenBank/DDBJ databases">
        <authorList>
            <person name="Nowell W R."/>
        </authorList>
    </citation>
    <scope>NUCLEOTIDE SEQUENCE</scope>
</reference>
<proteinExistence type="inferred from homology"/>
<dbReference type="GO" id="GO:0005524">
    <property type="term" value="F:ATP binding"/>
    <property type="evidence" value="ECO:0007669"/>
    <property type="project" value="InterPro"/>
</dbReference>
<dbReference type="GO" id="GO:0017116">
    <property type="term" value="F:single-stranded DNA helicase activity"/>
    <property type="evidence" value="ECO:0007669"/>
    <property type="project" value="TreeGrafter"/>
</dbReference>
<comment type="similarity">
    <text evidence="2 8">Belongs to the Arg-specific ADP-ribosyltransferase family.</text>
</comment>
<dbReference type="EMBL" id="CAJOBA010006834">
    <property type="protein sequence ID" value="CAF3784510.1"/>
    <property type="molecule type" value="Genomic_DNA"/>
</dbReference>
<dbReference type="InterPro" id="IPR041562">
    <property type="entry name" value="MCM_lid"/>
</dbReference>
<evidence type="ECO:0000256" key="3">
    <source>
        <dbReference type="ARBA" id="ARBA00022676"/>
    </source>
</evidence>
<evidence type="ECO:0000256" key="4">
    <source>
        <dbReference type="ARBA" id="ARBA00022679"/>
    </source>
</evidence>
<evidence type="ECO:0000313" key="10">
    <source>
        <dbReference type="EMBL" id="CAF1015481.1"/>
    </source>
</evidence>
<dbReference type="GO" id="GO:0006271">
    <property type="term" value="P:DNA strand elongation involved in DNA replication"/>
    <property type="evidence" value="ECO:0007669"/>
    <property type="project" value="TreeGrafter"/>
</dbReference>
<evidence type="ECO:0000313" key="12">
    <source>
        <dbReference type="Proteomes" id="UP000677228"/>
    </source>
</evidence>
<keyword evidence="8" id="KW-0521">NADP</keyword>
<dbReference type="GO" id="GO:0016779">
    <property type="term" value="F:nucleotidyltransferase activity"/>
    <property type="evidence" value="ECO:0007669"/>
    <property type="project" value="UniProtKB-KW"/>
</dbReference>
<dbReference type="EMBL" id="CAJNOK010006826">
    <property type="protein sequence ID" value="CAF1015481.1"/>
    <property type="molecule type" value="Genomic_DNA"/>
</dbReference>
<protein>
    <recommendedName>
        <fullName evidence="8">NAD(P)(+)--arginine ADP-ribosyltransferase</fullName>
        <ecNumber evidence="8">2.4.2.31</ecNumber>
    </recommendedName>
    <alternativeName>
        <fullName evidence="8">Mono(ADP-ribosyl)transferase</fullName>
    </alternativeName>
</protein>
<dbReference type="PANTHER" id="PTHR11630:SF66">
    <property type="entry name" value="DNA REPLICATION LICENSING FACTOR MCM4"/>
    <property type="match status" value="1"/>
</dbReference>
<evidence type="ECO:0000313" key="11">
    <source>
        <dbReference type="EMBL" id="CAF3784510.1"/>
    </source>
</evidence>
<dbReference type="InterPro" id="IPR031327">
    <property type="entry name" value="MCM"/>
</dbReference>
<comment type="similarity">
    <text evidence="1">Belongs to the MCM family.</text>
</comment>